<protein>
    <recommendedName>
        <fullName evidence="5">SDR family NAD(P)-dependent oxidoreductase</fullName>
    </recommendedName>
</protein>
<dbReference type="Gene3D" id="3.40.50.720">
    <property type="entry name" value="NAD(P)-binding Rossmann-like Domain"/>
    <property type="match status" value="1"/>
</dbReference>
<evidence type="ECO:0000313" key="3">
    <source>
        <dbReference type="EMBL" id="GGO93065.1"/>
    </source>
</evidence>
<dbReference type="PANTHER" id="PTHR48107">
    <property type="entry name" value="NADPH-DEPENDENT ALDEHYDE REDUCTASE-LIKE PROTEIN, CHLOROPLASTIC-RELATED"/>
    <property type="match status" value="1"/>
</dbReference>
<evidence type="ECO:0008006" key="5">
    <source>
        <dbReference type="Google" id="ProtNLM"/>
    </source>
</evidence>
<gene>
    <name evidence="3" type="ORF">GCM10012280_44690</name>
</gene>
<comment type="caution">
    <text evidence="3">The sequence shown here is derived from an EMBL/GenBank/DDBJ whole genome shotgun (WGS) entry which is preliminary data.</text>
</comment>
<dbReference type="AlphaFoldDB" id="A0A918DZ71"/>
<evidence type="ECO:0000256" key="1">
    <source>
        <dbReference type="ARBA" id="ARBA00006484"/>
    </source>
</evidence>
<keyword evidence="4" id="KW-1185">Reference proteome</keyword>
<dbReference type="InterPro" id="IPR036291">
    <property type="entry name" value="NAD(P)-bd_dom_sf"/>
</dbReference>
<evidence type="ECO:0000313" key="4">
    <source>
        <dbReference type="Proteomes" id="UP000641932"/>
    </source>
</evidence>
<dbReference type="GO" id="GO:0016614">
    <property type="term" value="F:oxidoreductase activity, acting on CH-OH group of donors"/>
    <property type="evidence" value="ECO:0007669"/>
    <property type="project" value="UniProtKB-ARBA"/>
</dbReference>
<dbReference type="SUPFAM" id="SSF51735">
    <property type="entry name" value="NAD(P)-binding Rossmann-fold domains"/>
    <property type="match status" value="1"/>
</dbReference>
<dbReference type="Pfam" id="PF00106">
    <property type="entry name" value="adh_short"/>
    <property type="match status" value="1"/>
</dbReference>
<organism evidence="3 4">
    <name type="scientific">Wenjunlia tyrosinilytica</name>
    <dbReference type="NCBI Taxonomy" id="1544741"/>
    <lineage>
        <taxon>Bacteria</taxon>
        <taxon>Bacillati</taxon>
        <taxon>Actinomycetota</taxon>
        <taxon>Actinomycetes</taxon>
        <taxon>Kitasatosporales</taxon>
        <taxon>Streptomycetaceae</taxon>
        <taxon>Wenjunlia</taxon>
    </lineage>
</organism>
<dbReference type="PANTHER" id="PTHR48107:SF16">
    <property type="entry name" value="NADPH-DEPENDENT ALDEHYDE REDUCTASE 1, CHLOROPLASTIC"/>
    <property type="match status" value="1"/>
</dbReference>
<name>A0A918DZ71_9ACTN</name>
<dbReference type="RefSeq" id="WP_189133558.1">
    <property type="nucleotide sequence ID" value="NZ_BMMS01000020.1"/>
</dbReference>
<reference evidence="3" key="1">
    <citation type="journal article" date="2014" name="Int. J. Syst. Evol. Microbiol.">
        <title>Complete genome sequence of Corynebacterium casei LMG S-19264T (=DSM 44701T), isolated from a smear-ripened cheese.</title>
        <authorList>
            <consortium name="US DOE Joint Genome Institute (JGI-PGF)"/>
            <person name="Walter F."/>
            <person name="Albersmeier A."/>
            <person name="Kalinowski J."/>
            <person name="Ruckert C."/>
        </authorList>
    </citation>
    <scope>NUCLEOTIDE SEQUENCE</scope>
    <source>
        <strain evidence="3">CGMCC 4.7201</strain>
    </source>
</reference>
<evidence type="ECO:0000256" key="2">
    <source>
        <dbReference type="ARBA" id="ARBA00023002"/>
    </source>
</evidence>
<keyword evidence="2" id="KW-0560">Oxidoreductase</keyword>
<proteinExistence type="inferred from homology"/>
<dbReference type="PRINTS" id="PR00081">
    <property type="entry name" value="GDHRDH"/>
</dbReference>
<comment type="similarity">
    <text evidence="1">Belongs to the short-chain dehydrogenases/reductases (SDR) family.</text>
</comment>
<sequence length="121" mass="12311">MDPPPDHGETSYGGSGLLQGQAAVITGGGFGIGRAVALAFAREGADILFTHLPEEKDGAHATVGPAWTPGARPWRWPATSATRTAAEVIDMAVAEFGRLDILVNSAAYRDAAPLSDGGGPG</sequence>
<dbReference type="Proteomes" id="UP000641932">
    <property type="component" value="Unassembled WGS sequence"/>
</dbReference>
<dbReference type="InterPro" id="IPR002347">
    <property type="entry name" value="SDR_fam"/>
</dbReference>
<dbReference type="EMBL" id="BMMS01000020">
    <property type="protein sequence ID" value="GGO93065.1"/>
    <property type="molecule type" value="Genomic_DNA"/>
</dbReference>
<reference evidence="3" key="2">
    <citation type="submission" date="2020-09" db="EMBL/GenBank/DDBJ databases">
        <authorList>
            <person name="Sun Q."/>
            <person name="Zhou Y."/>
        </authorList>
    </citation>
    <scope>NUCLEOTIDE SEQUENCE</scope>
    <source>
        <strain evidence="3">CGMCC 4.7201</strain>
    </source>
</reference>
<accession>A0A918DZ71</accession>